<evidence type="ECO:0000313" key="5">
    <source>
        <dbReference type="Proteomes" id="UP001211522"/>
    </source>
</evidence>
<reference evidence="2" key="2">
    <citation type="submission" date="2023-01" db="EMBL/GenBank/DDBJ databases">
        <title>Human gut microbiome strain richness.</title>
        <authorList>
            <person name="Chen-Liaw A."/>
        </authorList>
    </citation>
    <scope>NUCLEOTIDE SEQUENCE</scope>
    <source>
        <strain evidence="2">D35st1_E5_D35t1_190705</strain>
    </source>
</reference>
<name>A0A3R6N9K0_PARDI</name>
<organism evidence="2 5">
    <name type="scientific">Parabacteroides distasonis</name>
    <dbReference type="NCBI Taxonomy" id="823"/>
    <lineage>
        <taxon>Bacteria</taxon>
        <taxon>Pseudomonadati</taxon>
        <taxon>Bacteroidota</taxon>
        <taxon>Bacteroidia</taxon>
        <taxon>Bacteroidales</taxon>
        <taxon>Tannerellaceae</taxon>
        <taxon>Parabacteroides</taxon>
    </lineage>
</organism>
<dbReference type="EMBL" id="WKLT01000002">
    <property type="protein sequence ID" value="MRY56840.1"/>
    <property type="molecule type" value="Genomic_DNA"/>
</dbReference>
<protein>
    <submittedName>
        <fullName evidence="2">T9SS type A sorting domain-containing protein</fullName>
    </submittedName>
</protein>
<reference evidence="3 4" key="1">
    <citation type="journal article" date="2019" name="Nat. Med.">
        <title>A library of human gut bacterial isolates paired with longitudinal multiomics data enables mechanistic microbiome research.</title>
        <authorList>
            <person name="Poyet M."/>
            <person name="Groussin M."/>
            <person name="Gibbons S.M."/>
            <person name="Avila-Pacheco J."/>
            <person name="Jiang X."/>
            <person name="Kearney S.M."/>
            <person name="Perrotta A.R."/>
            <person name="Berdy B."/>
            <person name="Zhao S."/>
            <person name="Lieberman T.D."/>
            <person name="Swanson P.K."/>
            <person name="Smith M."/>
            <person name="Roesemann S."/>
            <person name="Alexander J.E."/>
            <person name="Rich S.A."/>
            <person name="Livny J."/>
            <person name="Vlamakis H."/>
            <person name="Clish C."/>
            <person name="Bullock K."/>
            <person name="Deik A."/>
            <person name="Scott J."/>
            <person name="Pierce K.A."/>
            <person name="Xavier R.J."/>
            <person name="Alm E.J."/>
        </authorList>
    </citation>
    <scope>NUCLEOTIDE SEQUENCE [LARGE SCALE GENOMIC DNA]</scope>
    <source>
        <strain evidence="3 4">BIOML-A41</strain>
    </source>
</reference>
<evidence type="ECO:0000313" key="4">
    <source>
        <dbReference type="Proteomes" id="UP000463337"/>
    </source>
</evidence>
<keyword evidence="1" id="KW-0732">Signal</keyword>
<dbReference type="AlphaFoldDB" id="A0A3R6N9K0"/>
<sequence length="580" mass="64914">MKKCFLFVAIACVLSVLSQAQVYNFPVRPGTETWSNLVTEEDRFSAMQIPEDQLVSMSTQDLVITCMNYPAWLYFTAFNNPQDGIDINIHNFNGLQELMKRADAPVELLSVYKQMDAARMAPKSNAINQTSWSLKRSYFELLLAQDAIINKMSETDRMDLLGEARKKLYQKMEDPVEYSTSDYQSSLILMNKILGHPTVKSNQALNSDPIDLLIAGGSIQPFADNAVYSNTTIYTPKGTAVSALQLTSGELSSSKKNEYKNEWLSYYNNRIVFKGEATCAYNCHAYAWYCSEGHSYVWINTPGDDAFWNDGSFVQTTNTSGKYCKVSFPNDDHSAVTSSRSGYLISKWGKSPLFEHSINDCPYNSSGLRYYSYPDPTYNTVPPKPSVETFRKDNDQSFTAAVSCDSRYNVDQYEWKSDYPSDWSVVAQNSSKSSVKVYRSSTPRSCYLSARAHNSYGWGEWQVIGWLYVSGTYSLSVLRNPVSSTLQVQIAPNAEMQTLQDGAFAMGATEQRPILSMSSTYSIGLYSSTGTCVYQNTVKGQGESVVNLNIDVSSLLNGIYILHVKTADENAQTLNVVVKH</sequence>
<comment type="caution">
    <text evidence="2">The sequence shown here is derived from an EMBL/GenBank/DDBJ whole genome shotgun (WGS) entry which is preliminary data.</text>
</comment>
<dbReference type="Proteomes" id="UP000463337">
    <property type="component" value="Unassembled WGS sequence"/>
</dbReference>
<feature type="chain" id="PRO_5043187968" evidence="1">
    <location>
        <begin position="21"/>
        <end position="580"/>
    </location>
</feature>
<accession>A0A3R6N9K0</accession>
<evidence type="ECO:0000313" key="2">
    <source>
        <dbReference type="EMBL" id="MDB9139296.1"/>
    </source>
</evidence>
<dbReference type="RefSeq" id="WP_008778701.1">
    <property type="nucleotide sequence ID" value="NZ_AP019729.1"/>
</dbReference>
<proteinExistence type="predicted"/>
<evidence type="ECO:0000313" key="3">
    <source>
        <dbReference type="EMBL" id="MRY56840.1"/>
    </source>
</evidence>
<evidence type="ECO:0000256" key="1">
    <source>
        <dbReference type="SAM" id="SignalP"/>
    </source>
</evidence>
<gene>
    <name evidence="3" type="ORF">GKD59_02705</name>
    <name evidence="2" type="ORF">PN612_12365</name>
</gene>
<feature type="signal peptide" evidence="1">
    <location>
        <begin position="1"/>
        <end position="20"/>
    </location>
</feature>
<dbReference type="EMBL" id="JAQMPX010000092">
    <property type="protein sequence ID" value="MDB9139296.1"/>
    <property type="molecule type" value="Genomic_DNA"/>
</dbReference>
<dbReference type="Proteomes" id="UP001211522">
    <property type="component" value="Unassembled WGS sequence"/>
</dbReference>